<dbReference type="InterPro" id="IPR006148">
    <property type="entry name" value="Glc/Gal-6P_isomerase"/>
</dbReference>
<sequence>MDLHYFSISAIIQKIESYLIKYNQDSRIHILLSGGNTPLPIYKRFVDLNIPWEKVNFWLADERSYPKDHPERNETMVKEALGTGVIELSEFQSFSSDNPEDMAKEYEAKLVSVSIFHLAILGIGEDGHTASLFPGNKLGESDSEANVIPVFNSPKAPSERVSLSIKRINDSKHILFLVSGDSKQKIVDRVLKGDDLPAARVSGRKTTEILYLRENQ</sequence>
<dbReference type="PANTHER" id="PTHR11054">
    <property type="entry name" value="6-PHOSPHOGLUCONOLACTONASE"/>
    <property type="match status" value="1"/>
</dbReference>
<dbReference type="RefSeq" id="WP_135633061.1">
    <property type="nucleotide sequence ID" value="NZ_RQFE01000014.1"/>
</dbReference>
<name>A0A6N4QIJ0_9LEPT</name>
<dbReference type="GO" id="GO:0005975">
    <property type="term" value="P:carbohydrate metabolic process"/>
    <property type="evidence" value="ECO:0007669"/>
    <property type="project" value="UniProtKB-UniRule"/>
</dbReference>
<dbReference type="OrthoDB" id="9810967at2"/>
<gene>
    <name evidence="7 9" type="primary">pgl</name>
    <name evidence="9" type="ORF">EHQ18_07565</name>
</gene>
<comment type="function">
    <text evidence="2 7">Hydrolysis of 6-phosphogluconolactone to 6-phosphogluconate.</text>
</comment>
<dbReference type="PANTHER" id="PTHR11054:SF0">
    <property type="entry name" value="6-PHOSPHOGLUCONOLACTONASE"/>
    <property type="match status" value="1"/>
</dbReference>
<evidence type="ECO:0000256" key="4">
    <source>
        <dbReference type="ARBA" id="ARBA00010662"/>
    </source>
</evidence>
<comment type="caution">
    <text evidence="9">The sequence shown here is derived from an EMBL/GenBank/DDBJ whole genome shotgun (WGS) entry which is preliminary data.</text>
</comment>
<evidence type="ECO:0000256" key="6">
    <source>
        <dbReference type="ARBA" id="ARBA00020337"/>
    </source>
</evidence>
<dbReference type="EC" id="3.1.1.31" evidence="5 7"/>
<evidence type="ECO:0000256" key="1">
    <source>
        <dbReference type="ARBA" id="ARBA00000832"/>
    </source>
</evidence>
<dbReference type="Gene3D" id="3.40.50.1360">
    <property type="match status" value="1"/>
</dbReference>
<evidence type="ECO:0000256" key="2">
    <source>
        <dbReference type="ARBA" id="ARBA00002681"/>
    </source>
</evidence>
<dbReference type="AlphaFoldDB" id="A0A6N4QIJ0"/>
<comment type="pathway">
    <text evidence="3 7">Carbohydrate degradation; pentose phosphate pathway; D-ribulose 5-phosphate from D-glucose 6-phosphate (oxidative stage): step 2/3.</text>
</comment>
<dbReference type="Proteomes" id="UP000297239">
    <property type="component" value="Unassembled WGS sequence"/>
</dbReference>
<dbReference type="UniPathway" id="UPA00115">
    <property type="reaction ID" value="UER00409"/>
</dbReference>
<dbReference type="SUPFAM" id="SSF100950">
    <property type="entry name" value="NagB/RpiA/CoA transferase-like"/>
    <property type="match status" value="1"/>
</dbReference>
<keyword evidence="10" id="KW-1185">Reference proteome</keyword>
<evidence type="ECO:0000259" key="8">
    <source>
        <dbReference type="Pfam" id="PF01182"/>
    </source>
</evidence>
<dbReference type="CDD" id="cd01400">
    <property type="entry name" value="6PGL"/>
    <property type="match status" value="1"/>
</dbReference>
<evidence type="ECO:0000313" key="10">
    <source>
        <dbReference type="Proteomes" id="UP000297239"/>
    </source>
</evidence>
<organism evidence="9 10">
    <name type="scientific">Leptospira kanakyensis</name>
    <dbReference type="NCBI Taxonomy" id="2484968"/>
    <lineage>
        <taxon>Bacteria</taxon>
        <taxon>Pseudomonadati</taxon>
        <taxon>Spirochaetota</taxon>
        <taxon>Spirochaetia</taxon>
        <taxon>Leptospirales</taxon>
        <taxon>Leptospiraceae</taxon>
        <taxon>Leptospira</taxon>
    </lineage>
</organism>
<evidence type="ECO:0000256" key="3">
    <source>
        <dbReference type="ARBA" id="ARBA00004961"/>
    </source>
</evidence>
<reference evidence="9" key="1">
    <citation type="journal article" date="2019" name="PLoS Negl. Trop. Dis.">
        <title>Revisiting the worldwide diversity of Leptospira species in the environment.</title>
        <authorList>
            <person name="Vincent A.T."/>
            <person name="Schiettekatte O."/>
            <person name="Bourhy P."/>
            <person name="Veyrier F.J."/>
            <person name="Picardeau M."/>
        </authorList>
    </citation>
    <scope>NUCLEOTIDE SEQUENCE [LARGE SCALE GENOMIC DNA]</scope>
    <source>
        <strain evidence="9">201800293</strain>
    </source>
</reference>
<evidence type="ECO:0000313" key="9">
    <source>
        <dbReference type="EMBL" id="TGK71816.1"/>
    </source>
</evidence>
<feature type="domain" description="Glucosamine/galactosamine-6-phosphate isomerase" evidence="8">
    <location>
        <begin position="21"/>
        <end position="204"/>
    </location>
</feature>
<evidence type="ECO:0000256" key="5">
    <source>
        <dbReference type="ARBA" id="ARBA00013198"/>
    </source>
</evidence>
<accession>A0A6N4QIJ0</accession>
<keyword evidence="7 9" id="KW-0378">Hydrolase</keyword>
<comment type="similarity">
    <text evidence="4 7">Belongs to the glucosamine/galactosamine-6-phosphate isomerase family. 6-phosphogluconolactonase subfamily.</text>
</comment>
<dbReference type="InterPro" id="IPR005900">
    <property type="entry name" value="6-phosphogluconolactonase_DevB"/>
</dbReference>
<proteinExistence type="inferred from homology"/>
<dbReference type="EMBL" id="RQFF01000016">
    <property type="protein sequence ID" value="TGK71816.1"/>
    <property type="molecule type" value="Genomic_DNA"/>
</dbReference>
<dbReference type="InterPro" id="IPR039104">
    <property type="entry name" value="6PGL"/>
</dbReference>
<dbReference type="GO" id="GO:0017057">
    <property type="term" value="F:6-phosphogluconolactonase activity"/>
    <property type="evidence" value="ECO:0007669"/>
    <property type="project" value="UniProtKB-UniRule"/>
</dbReference>
<dbReference type="Pfam" id="PF01182">
    <property type="entry name" value="Glucosamine_iso"/>
    <property type="match status" value="1"/>
</dbReference>
<dbReference type="NCBIfam" id="TIGR01198">
    <property type="entry name" value="pgl"/>
    <property type="match status" value="1"/>
</dbReference>
<protein>
    <recommendedName>
        <fullName evidence="6 7">6-phosphogluconolactonase</fullName>
        <shortName evidence="7">6PGL</shortName>
        <ecNumber evidence="5 7">3.1.1.31</ecNumber>
    </recommendedName>
</protein>
<dbReference type="GO" id="GO:0006098">
    <property type="term" value="P:pentose-phosphate shunt"/>
    <property type="evidence" value="ECO:0007669"/>
    <property type="project" value="UniProtKB-UniPathway"/>
</dbReference>
<evidence type="ECO:0000256" key="7">
    <source>
        <dbReference type="RuleBase" id="RU365095"/>
    </source>
</evidence>
<dbReference type="InterPro" id="IPR037171">
    <property type="entry name" value="NagB/RpiA_transferase-like"/>
</dbReference>
<comment type="catalytic activity">
    <reaction evidence="1 7">
        <text>6-phospho-D-glucono-1,5-lactone + H2O = 6-phospho-D-gluconate + H(+)</text>
        <dbReference type="Rhea" id="RHEA:12556"/>
        <dbReference type="ChEBI" id="CHEBI:15377"/>
        <dbReference type="ChEBI" id="CHEBI:15378"/>
        <dbReference type="ChEBI" id="CHEBI:57955"/>
        <dbReference type="ChEBI" id="CHEBI:58759"/>
        <dbReference type="EC" id="3.1.1.31"/>
    </reaction>
</comment>